<organism evidence="6 7">
    <name type="scientific">Ramlibacter albus</name>
    <dbReference type="NCBI Taxonomy" id="2079448"/>
    <lineage>
        <taxon>Bacteria</taxon>
        <taxon>Pseudomonadati</taxon>
        <taxon>Pseudomonadota</taxon>
        <taxon>Betaproteobacteria</taxon>
        <taxon>Burkholderiales</taxon>
        <taxon>Comamonadaceae</taxon>
        <taxon>Ramlibacter</taxon>
    </lineage>
</organism>
<dbReference type="AlphaFoldDB" id="A0A923S813"/>
<dbReference type="InterPro" id="IPR035940">
    <property type="entry name" value="CAP_sf"/>
</dbReference>
<dbReference type="Proteomes" id="UP000596827">
    <property type="component" value="Unassembled WGS sequence"/>
</dbReference>
<feature type="chain" id="PRO_5037288698" evidence="3">
    <location>
        <begin position="24"/>
        <end position="347"/>
    </location>
</feature>
<dbReference type="InterPro" id="IPR014044">
    <property type="entry name" value="CAP_dom"/>
</dbReference>
<evidence type="ECO:0000313" key="6">
    <source>
        <dbReference type="EMBL" id="MBC5767647.1"/>
    </source>
</evidence>
<feature type="region of interest" description="Disordered" evidence="2">
    <location>
        <begin position="31"/>
        <end position="53"/>
    </location>
</feature>
<reference evidence="6" key="1">
    <citation type="submission" date="2020-08" db="EMBL/GenBank/DDBJ databases">
        <title>Ramlibacter sp. GTP1 16S ribosomal RNA gene genome sequencing and assembly.</title>
        <authorList>
            <person name="Kang M."/>
        </authorList>
    </citation>
    <scope>NUCLEOTIDE SEQUENCE</scope>
    <source>
        <strain evidence="6">GTP1</strain>
    </source>
</reference>
<keyword evidence="7" id="KW-1185">Reference proteome</keyword>
<comment type="caution">
    <text evidence="6">The sequence shown here is derived from an EMBL/GenBank/DDBJ whole genome shotgun (WGS) entry which is preliminary data.</text>
</comment>
<evidence type="ECO:0000256" key="1">
    <source>
        <dbReference type="ARBA" id="ARBA00022729"/>
    </source>
</evidence>
<gene>
    <name evidence="6" type="ORF">H8R02_24490</name>
</gene>
<name>A0A923S813_9BURK</name>
<evidence type="ECO:0000313" key="7">
    <source>
        <dbReference type="Proteomes" id="UP000596827"/>
    </source>
</evidence>
<feature type="domain" description="SCP" evidence="4">
    <location>
        <begin position="61"/>
        <end position="195"/>
    </location>
</feature>
<dbReference type="EMBL" id="JACORU010000011">
    <property type="protein sequence ID" value="MBC5767647.1"/>
    <property type="molecule type" value="Genomic_DNA"/>
</dbReference>
<feature type="domain" description="SbsA Ig-like" evidence="5">
    <location>
        <begin position="243"/>
        <end position="344"/>
    </location>
</feature>
<protein>
    <submittedName>
        <fullName evidence="6">Ig-like domain-containing protein</fullName>
    </submittedName>
</protein>
<feature type="signal peptide" evidence="3">
    <location>
        <begin position="1"/>
        <end position="23"/>
    </location>
</feature>
<dbReference type="CDD" id="cd05379">
    <property type="entry name" value="CAP_bacterial"/>
    <property type="match status" value="1"/>
</dbReference>
<dbReference type="InterPro" id="IPR032812">
    <property type="entry name" value="SbsA_Ig"/>
</dbReference>
<dbReference type="Pfam" id="PF00188">
    <property type="entry name" value="CAP"/>
    <property type="match status" value="1"/>
</dbReference>
<dbReference type="Pfam" id="PF13205">
    <property type="entry name" value="Big_5"/>
    <property type="match status" value="1"/>
</dbReference>
<sequence>MKKRQFMSVVFATILSAVAFLTACGGGGGGGGGTTDVTTSTPTTTTPVPATQTGPKAAMYQYIDSFRANGGFGSLTSDGRVENAAQAHSNYLTTNFYANGVPDPILFTLTSAGLPFAHYEEATRPGFTGAVPDDRLRAAGYVPTRSSEVSGSQFGAAAGADPDTKGCVDQLIGTVFHRAALLDTTMDSIGVGIGSAVRDGNGFLLRNCVINLASQSAVRVLPSGWIGITPYAGQIGIATKMSPEVPDPTPTIAVEGYPISIQIAPEFSLAVDTFSVSDGSGSQVPGLVVTRAQSTLLRANEAYFVPNGALRPNTTYTVSFAGRASPVQGAAGAWVPIKTWTFTTGAQ</sequence>
<evidence type="ECO:0000256" key="2">
    <source>
        <dbReference type="SAM" id="MobiDB-lite"/>
    </source>
</evidence>
<evidence type="ECO:0000256" key="3">
    <source>
        <dbReference type="SAM" id="SignalP"/>
    </source>
</evidence>
<feature type="compositionally biased region" description="Low complexity" evidence="2">
    <location>
        <begin position="35"/>
        <end position="53"/>
    </location>
</feature>
<evidence type="ECO:0000259" key="5">
    <source>
        <dbReference type="Pfam" id="PF13205"/>
    </source>
</evidence>
<accession>A0A923S813</accession>
<evidence type="ECO:0000259" key="4">
    <source>
        <dbReference type="Pfam" id="PF00188"/>
    </source>
</evidence>
<dbReference type="Gene3D" id="3.40.33.10">
    <property type="entry name" value="CAP"/>
    <property type="match status" value="1"/>
</dbReference>
<dbReference type="RefSeq" id="WP_187084130.1">
    <property type="nucleotide sequence ID" value="NZ_JACORU010000011.1"/>
</dbReference>
<keyword evidence="1 3" id="KW-0732">Signal</keyword>
<proteinExistence type="predicted"/>
<dbReference type="PROSITE" id="PS51257">
    <property type="entry name" value="PROKAR_LIPOPROTEIN"/>
    <property type="match status" value="1"/>
</dbReference>